<dbReference type="GO" id="GO:0009055">
    <property type="term" value="F:electron transfer activity"/>
    <property type="evidence" value="ECO:0007669"/>
    <property type="project" value="InterPro"/>
</dbReference>
<dbReference type="Pfam" id="PF07587">
    <property type="entry name" value="PSD1"/>
    <property type="match status" value="1"/>
</dbReference>
<dbReference type="Pfam" id="PF07583">
    <property type="entry name" value="PSCyt2"/>
    <property type="match status" value="1"/>
</dbReference>
<dbReference type="GO" id="GO:0020037">
    <property type="term" value="F:heme binding"/>
    <property type="evidence" value="ECO:0007669"/>
    <property type="project" value="InterPro"/>
</dbReference>
<dbReference type="InterPro" id="IPR011444">
    <property type="entry name" value="DUF1549"/>
</dbReference>
<organism evidence="6 7">
    <name type="scientific">Alienimonas californiensis</name>
    <dbReference type="NCBI Taxonomy" id="2527989"/>
    <lineage>
        <taxon>Bacteria</taxon>
        <taxon>Pseudomonadati</taxon>
        <taxon>Planctomycetota</taxon>
        <taxon>Planctomycetia</taxon>
        <taxon>Planctomycetales</taxon>
        <taxon>Planctomycetaceae</taxon>
        <taxon>Alienimonas</taxon>
    </lineage>
</organism>
<feature type="signal peptide" evidence="2">
    <location>
        <begin position="1"/>
        <end position="37"/>
    </location>
</feature>
<dbReference type="InterPro" id="IPR036909">
    <property type="entry name" value="Cyt_c-like_dom_sf"/>
</dbReference>
<dbReference type="InterPro" id="IPR022655">
    <property type="entry name" value="DUF1553"/>
</dbReference>
<dbReference type="Proteomes" id="UP000318741">
    <property type="component" value="Chromosome"/>
</dbReference>
<dbReference type="SUPFAM" id="SSF49899">
    <property type="entry name" value="Concanavalin A-like lectins/glucanases"/>
    <property type="match status" value="1"/>
</dbReference>
<reference evidence="6 7" key="1">
    <citation type="submission" date="2019-02" db="EMBL/GenBank/DDBJ databases">
        <title>Deep-cultivation of Planctomycetes and their phenomic and genomic characterization uncovers novel biology.</title>
        <authorList>
            <person name="Wiegand S."/>
            <person name="Jogler M."/>
            <person name="Boedeker C."/>
            <person name="Pinto D."/>
            <person name="Vollmers J."/>
            <person name="Rivas-Marin E."/>
            <person name="Kohn T."/>
            <person name="Peeters S.H."/>
            <person name="Heuer A."/>
            <person name="Rast P."/>
            <person name="Oberbeckmann S."/>
            <person name="Bunk B."/>
            <person name="Jeske O."/>
            <person name="Meyerdierks A."/>
            <person name="Storesund J.E."/>
            <person name="Kallscheuer N."/>
            <person name="Luecker S."/>
            <person name="Lage O.M."/>
            <person name="Pohl T."/>
            <person name="Merkel B.J."/>
            <person name="Hornburger P."/>
            <person name="Mueller R.-W."/>
            <person name="Bruemmer F."/>
            <person name="Labrenz M."/>
            <person name="Spormann A.M."/>
            <person name="Op den Camp H."/>
            <person name="Overmann J."/>
            <person name="Amann R."/>
            <person name="Jetten M.S.M."/>
            <person name="Mascher T."/>
            <person name="Medema M.H."/>
            <person name="Devos D.P."/>
            <person name="Kaster A.-K."/>
            <person name="Ovreas L."/>
            <person name="Rohde M."/>
            <person name="Galperin M.Y."/>
            <person name="Jogler C."/>
        </authorList>
    </citation>
    <scope>NUCLEOTIDE SEQUENCE [LARGE SCALE GENOMIC DNA]</scope>
    <source>
        <strain evidence="6 7">CA12</strain>
    </source>
</reference>
<dbReference type="EMBL" id="CP036265">
    <property type="protein sequence ID" value="QDT18222.1"/>
    <property type="molecule type" value="Genomic_DNA"/>
</dbReference>
<evidence type="ECO:0000259" key="3">
    <source>
        <dbReference type="Pfam" id="PF07583"/>
    </source>
</evidence>
<evidence type="ECO:0000259" key="4">
    <source>
        <dbReference type="Pfam" id="PF07587"/>
    </source>
</evidence>
<dbReference type="KEGG" id="acaf:CA12_43630"/>
<feature type="domain" description="DUF1549" evidence="3">
    <location>
        <begin position="190"/>
        <end position="393"/>
    </location>
</feature>
<dbReference type="InterPro" id="IPR013320">
    <property type="entry name" value="ConA-like_dom_sf"/>
</dbReference>
<feature type="region of interest" description="Disordered" evidence="1">
    <location>
        <begin position="827"/>
        <end position="846"/>
    </location>
</feature>
<sequence precursor="true">MTPLARLSPVRPRPARLLLAGPLAVCLSLAGAMPAGAAEPQEKDLEAAKARFFENEVRPLLAKRCFECHGEAKQEGELRLDSMNHILAGGWSGAALERGKPNDSLLMEAVRYESYEMPPSGKLPAEEIAVLARWIELGAPWPGAEDSPPVRPASERGPTFTAEDRAWWALQPVVEPEVPATNSDWGRNDVDRFLLAQMEQRGLTPAPEADRLTLIHRLTQDLTGLPPTPEEVDAFVADESPGAYDQLVDRLLASDAYGERWGRHWLDLVRYADSDGYRADGYRSNAWRYRDYVIESFNEDKPYDTFVKEQLAADELYPKDVDAQVALGYLRHGIYEYNSREAPGQRELMLNELTDTTADVFLGLGLQCAKCHDHKFDPLPQTDYYRLRAFLEPVLFRDDVPLATEEEQAAHAAAMKQWEEATADLRAELEEIEGPAREKALKSGVGRFPEDVQAIYYKPDAEKTAYDRQVYWLVHDQVLFEWNRLDNRIPSDLKPKAVELRKKIAEFDHLKPAPLPTGRIAGDADAVPPPTVVPKRKLEVQPGKIALLSEEPMEIEPPLLDGKPLPGVNGHGTTGRRTALAKWITDPENPLSTRVIVNRVWQGHFGRGLAPNGSDFGRLGGPPSHPELLDWLVVRFLDEGWRLKPLHRLIVSSAAYRQAATHPQAAAYASIDPQNDWYWRADVRRLAAEQVRDALLSVTGSLREKDGGPGAGHGTPVRSVYLQVKRNSREPLMDLFDLPQFFISASNRDTTTSPLQSLYLINSDDVLGHAAKLAARVSAEAGSAGQSADGEAALAAAAWRAVLGREPTDGELASCVEFLREQARRAKAAAEKDGGEPDESGLKFADFPTRDGRAVVSTEREPAPLFAPHVDRLGDPLAGGGFTVEAFFQIDSVYATGSVRTLVSKWNGGSGEPGWGFGVTGKGSRRKPQTLVMQMYGRPFGGGAVREAAIFSDQHIDLNKPYYVAAAVVPATEGQPGTVTFILKDLSNNDVPLSVVTHEHPLAEAGNATPVAIGRRGTSPSANLFDGLIDEVRLSRGALGVEDALITDESPSDATLAHWTFEKTPGPFRDAAAEPGKGLDLTPHRAAVSTAEPRRQALVDLCHVLLNSSEFLYVQ</sequence>
<proteinExistence type="predicted"/>
<evidence type="ECO:0000313" key="6">
    <source>
        <dbReference type="EMBL" id="QDT18222.1"/>
    </source>
</evidence>
<feature type="chain" id="PRO_5021884300" evidence="2">
    <location>
        <begin position="38"/>
        <end position="1115"/>
    </location>
</feature>
<dbReference type="AlphaFoldDB" id="A0A517PFR0"/>
<keyword evidence="2" id="KW-0732">Signal</keyword>
<accession>A0A517PFR0</accession>
<feature type="domain" description="DUF1553" evidence="4">
    <location>
        <begin position="576"/>
        <end position="819"/>
    </location>
</feature>
<dbReference type="SUPFAM" id="SSF46626">
    <property type="entry name" value="Cytochrome c"/>
    <property type="match status" value="1"/>
</dbReference>
<feature type="domain" description="Cytochrome C Planctomycete-type" evidence="5">
    <location>
        <begin position="65"/>
        <end position="121"/>
    </location>
</feature>
<keyword evidence="7" id="KW-1185">Reference proteome</keyword>
<evidence type="ECO:0000256" key="1">
    <source>
        <dbReference type="SAM" id="MobiDB-lite"/>
    </source>
</evidence>
<dbReference type="PANTHER" id="PTHR35889">
    <property type="entry name" value="CYCLOINULO-OLIGOSACCHARIDE FRUCTANOTRANSFERASE-RELATED"/>
    <property type="match status" value="1"/>
</dbReference>
<evidence type="ECO:0000313" key="7">
    <source>
        <dbReference type="Proteomes" id="UP000318741"/>
    </source>
</evidence>
<evidence type="ECO:0000259" key="5">
    <source>
        <dbReference type="Pfam" id="PF07635"/>
    </source>
</evidence>
<dbReference type="Gene3D" id="2.60.120.200">
    <property type="match status" value="1"/>
</dbReference>
<gene>
    <name evidence="6" type="ORF">CA12_43630</name>
</gene>
<dbReference type="RefSeq" id="WP_165700921.1">
    <property type="nucleotide sequence ID" value="NZ_CP036265.1"/>
</dbReference>
<dbReference type="Pfam" id="PF07635">
    <property type="entry name" value="PSCyt1"/>
    <property type="match status" value="1"/>
</dbReference>
<name>A0A517PFR0_9PLAN</name>
<protein>
    <submittedName>
        <fullName evidence="6">Planctomycete cytochrome C</fullName>
    </submittedName>
</protein>
<dbReference type="InterPro" id="IPR011429">
    <property type="entry name" value="Cyt_c_Planctomycete-type"/>
</dbReference>
<evidence type="ECO:0000256" key="2">
    <source>
        <dbReference type="SAM" id="SignalP"/>
    </source>
</evidence>
<dbReference type="PANTHER" id="PTHR35889:SF3">
    <property type="entry name" value="F-BOX DOMAIN-CONTAINING PROTEIN"/>
    <property type="match status" value="1"/>
</dbReference>